<accession>A0A1Y5TSG6</accession>
<dbReference type="InterPro" id="IPR000644">
    <property type="entry name" value="CBS_dom"/>
</dbReference>
<keyword evidence="5" id="KW-0413">Isomerase</keyword>
<feature type="domain" description="CBS" evidence="4">
    <location>
        <begin position="148"/>
        <end position="207"/>
    </location>
</feature>
<dbReference type="Proteomes" id="UP000193307">
    <property type="component" value="Unassembled WGS sequence"/>
</dbReference>
<dbReference type="InterPro" id="IPR046342">
    <property type="entry name" value="CBS_dom_sf"/>
</dbReference>
<dbReference type="Gene3D" id="3.10.580.10">
    <property type="entry name" value="CBS-domain"/>
    <property type="match status" value="1"/>
</dbReference>
<name>A0A1Y5TSG6_9RHOB</name>
<sequence>MEHAENPVISFLQSAHPYDVLPSDRLHQLAAQFSRKTFRQGETIYAYDDWLDGLYLIKEGTVEIIDINGAQVSFLQKHNHFGERGLLRTGRAATTAIAASDVVVLVLSSAVFKAEIERNVEFARYFKRGQARPAAAASLMTQHVSDLMARDPITCAPTLPIKDCATMMRDAKVSSVAVTQDGALLGLVTVRDMTNKVLAEGRNSTDSVSTIMTKNPISLPPTALGSDVIHKMLEAKIGHLPIVDAGQIVGMITQTDITGFFGSSQTQMIFDLSNAETITQMARITARLPQFLMQLVGAHLAHEVVTRKITDITDIVTRKLITLFETQNGAAPVPYAWAACGSQGRREQTGVSDQDNCLIIAPSASAQDMVYFHAMAKFVCDGLNTCGYVYCPGDMMAMNPRWCQTLDLWQNDFSTWIAKPDTQAQMLASVMFDLRVISGNETLFQSLQETALIAAKDNSIFIAHMMANALKHAPPLGLLRGLATIKSGEHRNHIDMKHAGVVPVVDLGRVYALQGRLLPVNTRARIEAAIEFGIVSKSGGGDLLAAYDTIATVRLEHQARQVRKDVPPDNYLSPSSLPAFERSHLRDAFVIVRTMQSSLSAHAARV</sequence>
<dbReference type="SMART" id="SM00116">
    <property type="entry name" value="CBS"/>
    <property type="match status" value="2"/>
</dbReference>
<dbReference type="SUPFAM" id="SSF51206">
    <property type="entry name" value="cAMP-binding domain-like"/>
    <property type="match status" value="1"/>
</dbReference>
<keyword evidence="6" id="KW-1185">Reference proteome</keyword>
<evidence type="ECO:0000259" key="3">
    <source>
        <dbReference type="PROSITE" id="PS50042"/>
    </source>
</evidence>
<dbReference type="SMART" id="SM00100">
    <property type="entry name" value="cNMP"/>
    <property type="match status" value="1"/>
</dbReference>
<protein>
    <submittedName>
        <fullName evidence="5">Arabinose 5-phosphate isomerase KdsD</fullName>
        <ecNumber evidence="5">5.3.1.13</ecNumber>
    </submittedName>
</protein>
<dbReference type="Gene3D" id="2.60.120.10">
    <property type="entry name" value="Jelly Rolls"/>
    <property type="match status" value="1"/>
</dbReference>
<dbReference type="STRING" id="658057.SAMN04488032_1194"/>
<dbReference type="PROSITE" id="PS51371">
    <property type="entry name" value="CBS"/>
    <property type="match status" value="2"/>
</dbReference>
<evidence type="ECO:0000313" key="5">
    <source>
        <dbReference type="EMBL" id="SLN69126.1"/>
    </source>
</evidence>
<dbReference type="InterPro" id="IPR018821">
    <property type="entry name" value="DUF294_put_nucleoTrafse_sb-bd"/>
</dbReference>
<gene>
    <name evidence="5" type="primary">kdsD_2</name>
    <name evidence="5" type="ORF">PAM7971_03690</name>
</gene>
<dbReference type="OrthoDB" id="9808528at2"/>
<dbReference type="AlphaFoldDB" id="A0A1Y5TSG6"/>
<dbReference type="GO" id="GO:0019146">
    <property type="term" value="F:arabinose-5-phosphate isomerase activity"/>
    <property type="evidence" value="ECO:0007669"/>
    <property type="project" value="UniProtKB-EC"/>
</dbReference>
<dbReference type="InterPro" id="IPR018490">
    <property type="entry name" value="cNMP-bd_dom_sf"/>
</dbReference>
<evidence type="ECO:0000259" key="4">
    <source>
        <dbReference type="PROSITE" id="PS51371"/>
    </source>
</evidence>
<reference evidence="5 6" key="1">
    <citation type="submission" date="2017-03" db="EMBL/GenBank/DDBJ databases">
        <authorList>
            <person name="Afonso C.L."/>
            <person name="Miller P.J."/>
            <person name="Scott M.A."/>
            <person name="Spackman E."/>
            <person name="Goraichik I."/>
            <person name="Dimitrov K.M."/>
            <person name="Suarez D.L."/>
            <person name="Swayne D.E."/>
        </authorList>
    </citation>
    <scope>NUCLEOTIDE SEQUENCE [LARGE SCALE GENOMIC DNA]</scope>
    <source>
        <strain evidence="5 6">CECT 7971</strain>
    </source>
</reference>
<dbReference type="InterPro" id="IPR005105">
    <property type="entry name" value="GlnD_Uridyltrans_N"/>
</dbReference>
<dbReference type="EC" id="5.3.1.13" evidence="5"/>
<dbReference type="CDD" id="cd00038">
    <property type="entry name" value="CAP_ED"/>
    <property type="match status" value="1"/>
</dbReference>
<dbReference type="CDD" id="cd05401">
    <property type="entry name" value="NT_GlnE_GlnD_like"/>
    <property type="match status" value="1"/>
</dbReference>
<dbReference type="Pfam" id="PF00027">
    <property type="entry name" value="cNMP_binding"/>
    <property type="match status" value="1"/>
</dbReference>
<dbReference type="InterPro" id="IPR014710">
    <property type="entry name" value="RmlC-like_jellyroll"/>
</dbReference>
<dbReference type="RefSeq" id="WP_085850756.1">
    <property type="nucleotide sequence ID" value="NZ_FNZV01000019.1"/>
</dbReference>
<dbReference type="Pfam" id="PF10335">
    <property type="entry name" value="DUF294_C"/>
    <property type="match status" value="1"/>
</dbReference>
<feature type="domain" description="Cyclic nucleotide-binding" evidence="3">
    <location>
        <begin position="17"/>
        <end position="113"/>
    </location>
</feature>
<dbReference type="Pfam" id="PF03445">
    <property type="entry name" value="DUF294"/>
    <property type="match status" value="1"/>
</dbReference>
<evidence type="ECO:0000256" key="2">
    <source>
        <dbReference type="PROSITE-ProRule" id="PRU00703"/>
    </source>
</evidence>
<evidence type="ECO:0000313" key="6">
    <source>
        <dbReference type="Proteomes" id="UP000193307"/>
    </source>
</evidence>
<dbReference type="SUPFAM" id="SSF54631">
    <property type="entry name" value="CBS-domain pair"/>
    <property type="match status" value="1"/>
</dbReference>
<dbReference type="PANTHER" id="PTHR43080:SF2">
    <property type="entry name" value="CBS DOMAIN-CONTAINING PROTEIN"/>
    <property type="match status" value="1"/>
</dbReference>
<dbReference type="CDD" id="cd04587">
    <property type="entry name" value="CBS_pair_CAP-ED_NT_Pol-beta-like_DUF294_assoc"/>
    <property type="match status" value="1"/>
</dbReference>
<dbReference type="InterPro" id="IPR000595">
    <property type="entry name" value="cNMP-bd_dom"/>
</dbReference>
<dbReference type="InterPro" id="IPR051257">
    <property type="entry name" value="Diverse_CBS-Domain"/>
</dbReference>
<evidence type="ECO:0000256" key="1">
    <source>
        <dbReference type="ARBA" id="ARBA00023122"/>
    </source>
</evidence>
<dbReference type="Pfam" id="PF00571">
    <property type="entry name" value="CBS"/>
    <property type="match status" value="2"/>
</dbReference>
<keyword evidence="1 2" id="KW-0129">CBS domain</keyword>
<dbReference type="GO" id="GO:0008773">
    <property type="term" value="F:[protein-PII] uridylyltransferase activity"/>
    <property type="evidence" value="ECO:0007669"/>
    <property type="project" value="InterPro"/>
</dbReference>
<feature type="domain" description="CBS" evidence="4">
    <location>
        <begin position="212"/>
        <end position="268"/>
    </location>
</feature>
<dbReference type="EMBL" id="FWFW01000018">
    <property type="protein sequence ID" value="SLN69126.1"/>
    <property type="molecule type" value="Genomic_DNA"/>
</dbReference>
<dbReference type="PANTHER" id="PTHR43080">
    <property type="entry name" value="CBS DOMAIN-CONTAINING PROTEIN CBSX3, MITOCHONDRIAL"/>
    <property type="match status" value="1"/>
</dbReference>
<organism evidence="5 6">
    <name type="scientific">Pacificibacter marinus</name>
    <dbReference type="NCBI Taxonomy" id="658057"/>
    <lineage>
        <taxon>Bacteria</taxon>
        <taxon>Pseudomonadati</taxon>
        <taxon>Pseudomonadota</taxon>
        <taxon>Alphaproteobacteria</taxon>
        <taxon>Rhodobacterales</taxon>
        <taxon>Roseobacteraceae</taxon>
        <taxon>Pacificibacter</taxon>
    </lineage>
</organism>
<dbReference type="PROSITE" id="PS50042">
    <property type="entry name" value="CNMP_BINDING_3"/>
    <property type="match status" value="1"/>
</dbReference>
<proteinExistence type="predicted"/>